<proteinExistence type="inferred from homology"/>
<dbReference type="AlphaFoldDB" id="A0A5C5G2T3"/>
<reference evidence="3 4" key="1">
    <citation type="submission" date="2019-03" db="EMBL/GenBank/DDBJ databases">
        <title>Rhodosporidium diobovatum UCD-FST 08-225 genome sequencing, assembly, and annotation.</title>
        <authorList>
            <person name="Fakankun I.U."/>
            <person name="Fristensky B."/>
            <person name="Levin D.B."/>
        </authorList>
    </citation>
    <scope>NUCLEOTIDE SEQUENCE [LARGE SCALE GENOMIC DNA]</scope>
    <source>
        <strain evidence="3 4">UCD-FST 08-225</strain>
    </source>
</reference>
<protein>
    <submittedName>
        <fullName evidence="3">DUF1264-domain-containing protein</fullName>
    </submittedName>
</protein>
<evidence type="ECO:0000256" key="2">
    <source>
        <dbReference type="SAM" id="MobiDB-lite"/>
    </source>
</evidence>
<evidence type="ECO:0000313" key="4">
    <source>
        <dbReference type="Proteomes" id="UP000311382"/>
    </source>
</evidence>
<dbReference type="OrthoDB" id="1901244at2759"/>
<dbReference type="PANTHER" id="PTHR31360:SF0">
    <property type="entry name" value="OIL BODY-ASSOCIATED PROTEIN 1B"/>
    <property type="match status" value="1"/>
</dbReference>
<dbReference type="PANTHER" id="PTHR31360">
    <property type="match status" value="1"/>
</dbReference>
<keyword evidence="4" id="KW-1185">Reference proteome</keyword>
<organism evidence="3 4">
    <name type="scientific">Rhodotorula diobovata</name>
    <dbReference type="NCBI Taxonomy" id="5288"/>
    <lineage>
        <taxon>Eukaryota</taxon>
        <taxon>Fungi</taxon>
        <taxon>Dikarya</taxon>
        <taxon>Basidiomycota</taxon>
        <taxon>Pucciniomycotina</taxon>
        <taxon>Microbotryomycetes</taxon>
        <taxon>Sporidiobolales</taxon>
        <taxon>Sporidiobolaceae</taxon>
        <taxon>Rhodotorula</taxon>
    </lineage>
</organism>
<dbReference type="EMBL" id="SOZI01000012">
    <property type="protein sequence ID" value="TNY23407.1"/>
    <property type="molecule type" value="Genomic_DNA"/>
</dbReference>
<accession>A0A5C5G2T3</accession>
<dbReference type="Proteomes" id="UP000311382">
    <property type="component" value="Unassembled WGS sequence"/>
</dbReference>
<dbReference type="InterPro" id="IPR010686">
    <property type="entry name" value="OBAP-like"/>
</dbReference>
<name>A0A5C5G2T3_9BASI</name>
<gene>
    <name evidence="3" type="ORF">DMC30DRAFT_414273</name>
</gene>
<comment type="similarity">
    <text evidence="1">Belongs to the OBAP family.</text>
</comment>
<feature type="region of interest" description="Disordered" evidence="2">
    <location>
        <begin position="251"/>
        <end position="270"/>
    </location>
</feature>
<dbReference type="STRING" id="5288.A0A5C5G2T3"/>
<sequence>MARAHSGGTSEYLTQSAMMSFGPINAIHQHLSGLHCYADDRTSVVAAHHFCSCQSKGEDGVAKLRQCVIYDSDKPDARLIGIEYVASEALFKSLPEEEKKYWHSHKYEVESGQLVLRSKDWVPLAAEDLAEQPTMQELHTTYGKTIHTWAVDDHPDVPLGPPRLMMSFTADDQVDPSVIAARDANEGTSQARKQALRAGYLDTSYEVAPGADAWMHGGKGLRFEANEVDIVQPKEGGPVATWKGRQSFEEVLEGRGGDPASASGGSGGCH</sequence>
<comment type="caution">
    <text evidence="3">The sequence shown here is derived from an EMBL/GenBank/DDBJ whole genome shotgun (WGS) entry which is preliminary data.</text>
</comment>
<evidence type="ECO:0000256" key="1">
    <source>
        <dbReference type="ARBA" id="ARBA00009740"/>
    </source>
</evidence>
<dbReference type="Pfam" id="PF06884">
    <property type="entry name" value="DUF1264"/>
    <property type="match status" value="1"/>
</dbReference>
<evidence type="ECO:0000313" key="3">
    <source>
        <dbReference type="EMBL" id="TNY23407.1"/>
    </source>
</evidence>